<feature type="domain" description="Tryptophan synthase beta chain-like PALP" evidence="3">
    <location>
        <begin position="32"/>
        <end position="281"/>
    </location>
</feature>
<dbReference type="RefSeq" id="WP_190292569.1">
    <property type="nucleotide sequence ID" value="NZ_JABFCZ010000017.1"/>
</dbReference>
<dbReference type="Pfam" id="PF00291">
    <property type="entry name" value="PALP"/>
    <property type="match status" value="1"/>
</dbReference>
<evidence type="ECO:0000313" key="4">
    <source>
        <dbReference type="EMBL" id="MBD1547819.1"/>
    </source>
</evidence>
<proteinExistence type="predicted"/>
<comment type="caution">
    <text evidence="4">The sequence shown here is derived from an EMBL/GenBank/DDBJ whole genome shotgun (WGS) entry which is preliminary data.</text>
</comment>
<evidence type="ECO:0000256" key="2">
    <source>
        <dbReference type="ARBA" id="ARBA00022898"/>
    </source>
</evidence>
<dbReference type="SUPFAM" id="SSF53686">
    <property type="entry name" value="Tryptophan synthase beta subunit-like PLP-dependent enzymes"/>
    <property type="match status" value="1"/>
</dbReference>
<evidence type="ECO:0000259" key="3">
    <source>
        <dbReference type="Pfam" id="PF00291"/>
    </source>
</evidence>
<gene>
    <name evidence="4" type="ORF">HK439_16245</name>
</gene>
<reference evidence="4" key="1">
    <citation type="submission" date="2020-05" db="EMBL/GenBank/DDBJ databases">
        <title>Identification of trans-AT polyketide cluster in two marine bacteria, producers of a novel glutaramide-containing polyketide sesbanimide D and analogs.</title>
        <authorList>
            <person name="Kacar D."/>
            <person name="Rodriguez P."/>
            <person name="Canedo L."/>
            <person name="Gonzalez E."/>
            <person name="Galan B."/>
            <person name="De La Calle F."/>
            <person name="Garcia J.L."/>
        </authorList>
    </citation>
    <scope>NUCLEOTIDE SEQUENCE</scope>
    <source>
        <strain evidence="4">PHM038</strain>
    </source>
</reference>
<protein>
    <submittedName>
        <fullName evidence="4">Pyridoxal-phosphate dependent enzyme</fullName>
    </submittedName>
</protein>
<dbReference type="InterPro" id="IPR036052">
    <property type="entry name" value="TrpB-like_PALP_sf"/>
</dbReference>
<dbReference type="InterPro" id="IPR001926">
    <property type="entry name" value="TrpB-like_PALP"/>
</dbReference>
<evidence type="ECO:0000313" key="5">
    <source>
        <dbReference type="Proteomes" id="UP000598467"/>
    </source>
</evidence>
<accession>A0A926NWR6</accession>
<dbReference type="EMBL" id="JABFCZ010000017">
    <property type="protein sequence ID" value="MBD1547819.1"/>
    <property type="molecule type" value="Genomic_DNA"/>
</dbReference>
<comment type="cofactor">
    <cofactor evidence="1">
        <name>pyridoxal 5'-phosphate</name>
        <dbReference type="ChEBI" id="CHEBI:597326"/>
    </cofactor>
</comment>
<dbReference type="GO" id="GO:1901605">
    <property type="term" value="P:alpha-amino acid metabolic process"/>
    <property type="evidence" value="ECO:0007669"/>
    <property type="project" value="UniProtKB-ARBA"/>
</dbReference>
<name>A0A926NWR6_9HYPH</name>
<dbReference type="Proteomes" id="UP000598467">
    <property type="component" value="Unassembled WGS sequence"/>
</dbReference>
<evidence type="ECO:0000256" key="1">
    <source>
        <dbReference type="ARBA" id="ARBA00001933"/>
    </source>
</evidence>
<dbReference type="InterPro" id="IPR050214">
    <property type="entry name" value="Cys_Synth/Cystath_Beta-Synth"/>
</dbReference>
<sequence length="344" mass="37963">MSDRSDLLAALEMPRLARLAPNLFAACFPLMKLLPARYMLDCAQADGRLRPHGSIAETTSGTFGLALAMLAAMRGFKLTLISAESLIDERLRRRLGDLGATIQIVDDPEGSGAQRERLARLQTILNEHYETFWPRQYDNPDNQLAYGRLAEWITRNIGSIDCLVGCVGSGGSLCGTGTFLRDVFSGLFLIAVDTQHSVLFGQRAGRRLLRGLGNSILPRNLEHQMIDEVHWVGALPAFAFTRKLHRENALFMGPTSGAAALVAHWYARNNPDAVTVVILPDEGFRYQDTVFNDDWLAGVDGWPLADVNGPVTLSRIEPAGEEFWSRMSWQRRSLAEVPNADVGA</sequence>
<dbReference type="PANTHER" id="PTHR10314">
    <property type="entry name" value="CYSTATHIONINE BETA-SYNTHASE"/>
    <property type="match status" value="1"/>
</dbReference>
<organism evidence="4 5">
    <name type="scientific">Roseibium aggregatum</name>
    <dbReference type="NCBI Taxonomy" id="187304"/>
    <lineage>
        <taxon>Bacteria</taxon>
        <taxon>Pseudomonadati</taxon>
        <taxon>Pseudomonadota</taxon>
        <taxon>Alphaproteobacteria</taxon>
        <taxon>Hyphomicrobiales</taxon>
        <taxon>Stappiaceae</taxon>
        <taxon>Roseibium</taxon>
    </lineage>
</organism>
<dbReference type="AlphaFoldDB" id="A0A926NWR6"/>
<dbReference type="Gene3D" id="3.40.50.1100">
    <property type="match status" value="2"/>
</dbReference>
<keyword evidence="2" id="KW-0663">Pyridoxal phosphate</keyword>